<dbReference type="RefSeq" id="WP_344172617.1">
    <property type="nucleotide sequence ID" value="NZ_BAAARY010000011.1"/>
</dbReference>
<reference evidence="1 2" key="1">
    <citation type="journal article" date="2019" name="Int. J. Syst. Evol. Microbiol.">
        <title>The Global Catalogue of Microorganisms (GCM) 10K type strain sequencing project: providing services to taxonomists for standard genome sequencing and annotation.</title>
        <authorList>
            <consortium name="The Broad Institute Genomics Platform"/>
            <consortium name="The Broad Institute Genome Sequencing Center for Infectious Disease"/>
            <person name="Wu L."/>
            <person name="Ma J."/>
        </authorList>
    </citation>
    <scope>NUCLEOTIDE SEQUENCE [LARGE SCALE GENOMIC DNA]</scope>
    <source>
        <strain evidence="1 2">JCM 3367</strain>
    </source>
</reference>
<keyword evidence="2" id="KW-1185">Reference proteome</keyword>
<dbReference type="InterPro" id="IPR015057">
    <property type="entry name" value="Rv2632c-like"/>
</dbReference>
<dbReference type="Proteomes" id="UP001499978">
    <property type="component" value="Unassembled WGS sequence"/>
</dbReference>
<dbReference type="SUPFAM" id="SSF143212">
    <property type="entry name" value="Rv2632c-like"/>
    <property type="match status" value="1"/>
</dbReference>
<dbReference type="Pfam" id="PF08962">
    <property type="entry name" value="Rv2632c-like"/>
    <property type="match status" value="1"/>
</dbReference>
<protein>
    <submittedName>
        <fullName evidence="1">DUF1876 domain-containing protein</fullName>
    </submittedName>
</protein>
<proteinExistence type="predicted"/>
<sequence>MTTAKHWTIDLYIDEHDDSRSTRADARLLTGAGLNLHGSGSARRNPADQDVPDIGDELAVARALFDLAHHLLEAAAADIESATHERAVVHA</sequence>
<dbReference type="EMBL" id="BAAARY010000011">
    <property type="protein sequence ID" value="GAA2525789.1"/>
    <property type="molecule type" value="Genomic_DNA"/>
</dbReference>
<comment type="caution">
    <text evidence="1">The sequence shown here is derived from an EMBL/GenBank/DDBJ whole genome shotgun (WGS) entry which is preliminary data.</text>
</comment>
<dbReference type="Gene3D" id="3.30.160.240">
    <property type="entry name" value="Rv1738"/>
    <property type="match status" value="1"/>
</dbReference>
<evidence type="ECO:0000313" key="2">
    <source>
        <dbReference type="Proteomes" id="UP001499978"/>
    </source>
</evidence>
<evidence type="ECO:0000313" key="1">
    <source>
        <dbReference type="EMBL" id="GAA2525789.1"/>
    </source>
</evidence>
<organism evidence="1 2">
    <name type="scientific">Pilimelia columellifera subsp. columellifera</name>
    <dbReference type="NCBI Taxonomy" id="706583"/>
    <lineage>
        <taxon>Bacteria</taxon>
        <taxon>Bacillati</taxon>
        <taxon>Actinomycetota</taxon>
        <taxon>Actinomycetes</taxon>
        <taxon>Micromonosporales</taxon>
        <taxon>Micromonosporaceae</taxon>
        <taxon>Pilimelia</taxon>
    </lineage>
</organism>
<dbReference type="InterPro" id="IPR038070">
    <property type="entry name" value="Rv2632c-like_sf"/>
</dbReference>
<name>A0ABN3NLB1_9ACTN</name>
<gene>
    <name evidence="1" type="ORF">GCM10010201_25610</name>
</gene>
<accession>A0ABN3NLB1</accession>